<gene>
    <name evidence="1" type="ORF">LrDSM24759_10360</name>
</gene>
<dbReference type="AlphaFoldDB" id="A0A2Z6TGA6"/>
<dbReference type="EMBL" id="BFBY01000007">
    <property type="protein sequence ID" value="GBG05122.1"/>
    <property type="molecule type" value="Genomic_DNA"/>
</dbReference>
<organism evidence="1 2">
    <name type="scientific">Lactobacillus rodentium</name>
    <dbReference type="NCBI Taxonomy" id="947835"/>
    <lineage>
        <taxon>Bacteria</taxon>
        <taxon>Bacillati</taxon>
        <taxon>Bacillota</taxon>
        <taxon>Bacilli</taxon>
        <taxon>Lactobacillales</taxon>
        <taxon>Lactobacillaceae</taxon>
        <taxon>Lactobacillus</taxon>
    </lineage>
</organism>
<reference evidence="2" key="1">
    <citation type="submission" date="2018-03" db="EMBL/GenBank/DDBJ databases">
        <title>New taxa in the Lactobacillus gasseri group.</title>
        <authorList>
            <person name="Tanizawa Y."/>
            <person name="Tohno M."/>
            <person name="Endo A."/>
            <person name="Arita M."/>
        </authorList>
    </citation>
    <scope>NUCLEOTIDE SEQUENCE [LARGE SCALE GENOMIC DNA]</scope>
    <source>
        <strain evidence="2">DSM 24759</strain>
    </source>
</reference>
<accession>A0A2Z6TGA6</accession>
<dbReference type="RefSeq" id="WP_117118451.1">
    <property type="nucleotide sequence ID" value="NZ_BFBY01000007.1"/>
</dbReference>
<keyword evidence="2" id="KW-1185">Reference proteome</keyword>
<evidence type="ECO:0000313" key="1">
    <source>
        <dbReference type="EMBL" id="GBG05122.1"/>
    </source>
</evidence>
<evidence type="ECO:0000313" key="2">
    <source>
        <dbReference type="Proteomes" id="UP000257317"/>
    </source>
</evidence>
<protein>
    <submittedName>
        <fullName evidence="1">Uncharacterized protein</fullName>
    </submittedName>
</protein>
<comment type="caution">
    <text evidence="1">The sequence shown here is derived from an EMBL/GenBank/DDBJ whole genome shotgun (WGS) entry which is preliminary data.</text>
</comment>
<name>A0A2Z6TGA6_9LACO</name>
<sequence>MKKSYLIAATMLAGITLSTTVIPTSFSTNPTVQAASKKEFKIKHDKYHKKRVSVNVKNPKAGDYAKIDNGEYMTWIKGNKKLPNYKAKSLKFTNLKYQVYAIENYKNYDQILNINKDDKAVFGKSQFSNPVDQTFVVLKVTANIENTSKKTLTFGGLSGEAKKIKLDKGKKVKNTNIAFDDATSNIQIKPGEKLKNKEMVLVLSYGTDLKSALKKINSKHLKVTTNGIKDENNKFLGGEKTLNFKIK</sequence>
<dbReference type="Proteomes" id="UP000257317">
    <property type="component" value="Unassembled WGS sequence"/>
</dbReference>
<proteinExistence type="predicted"/>